<gene>
    <name evidence="1" type="ordered locus">Ppro_1119</name>
</gene>
<dbReference type="Proteomes" id="UP000006732">
    <property type="component" value="Chromosome"/>
</dbReference>
<dbReference type="EMBL" id="CP000482">
    <property type="protein sequence ID" value="ABK98743.1"/>
    <property type="molecule type" value="Genomic_DNA"/>
</dbReference>
<sequence length="89" mass="10267">MRLKISKELVDLLVKSSEHLALQEECETMRGQVDELIEAEQQADALGVMIQIDTRMLTVAQYYSRLTMAFMDCFPGFREFSELRADFNA</sequence>
<dbReference type="RefSeq" id="WP_011735046.1">
    <property type="nucleotide sequence ID" value="NC_008609.1"/>
</dbReference>
<evidence type="ECO:0000313" key="1">
    <source>
        <dbReference type="EMBL" id="ABK98743.1"/>
    </source>
</evidence>
<dbReference type="AlphaFoldDB" id="A1AN23"/>
<protein>
    <submittedName>
        <fullName evidence="1">Uncharacterized protein</fullName>
    </submittedName>
</protein>
<keyword evidence="2" id="KW-1185">Reference proteome</keyword>
<evidence type="ECO:0000313" key="2">
    <source>
        <dbReference type="Proteomes" id="UP000006732"/>
    </source>
</evidence>
<accession>A1AN23</accession>
<dbReference type="HOGENOM" id="CLU_2451973_0_0_7"/>
<proteinExistence type="predicted"/>
<reference evidence="1 2" key="1">
    <citation type="submission" date="2006-10" db="EMBL/GenBank/DDBJ databases">
        <title>Complete sequence of chromosome of Pelobacter propionicus DSM 2379.</title>
        <authorList>
            <consortium name="US DOE Joint Genome Institute"/>
            <person name="Copeland A."/>
            <person name="Lucas S."/>
            <person name="Lapidus A."/>
            <person name="Barry K."/>
            <person name="Detter J.C."/>
            <person name="Glavina del Rio T."/>
            <person name="Hammon N."/>
            <person name="Israni S."/>
            <person name="Dalin E."/>
            <person name="Tice H."/>
            <person name="Pitluck S."/>
            <person name="Saunders E."/>
            <person name="Brettin T."/>
            <person name="Bruce D."/>
            <person name="Han C."/>
            <person name="Tapia R."/>
            <person name="Schmutz J."/>
            <person name="Larimer F."/>
            <person name="Land M."/>
            <person name="Hauser L."/>
            <person name="Kyrpides N."/>
            <person name="Kim E."/>
            <person name="Lovley D."/>
            <person name="Richardson P."/>
        </authorList>
    </citation>
    <scope>NUCLEOTIDE SEQUENCE [LARGE SCALE GENOMIC DNA]</scope>
    <source>
        <strain evidence="2">DSM 2379 / NBRC 103807 / OttBd1</strain>
    </source>
</reference>
<organism evidence="1 2">
    <name type="scientific">Pelobacter propionicus (strain DSM 2379 / NBRC 103807 / OttBd1)</name>
    <dbReference type="NCBI Taxonomy" id="338966"/>
    <lineage>
        <taxon>Bacteria</taxon>
        <taxon>Pseudomonadati</taxon>
        <taxon>Thermodesulfobacteriota</taxon>
        <taxon>Desulfuromonadia</taxon>
        <taxon>Desulfuromonadales</taxon>
        <taxon>Desulfuromonadaceae</taxon>
        <taxon>Pelobacter</taxon>
    </lineage>
</organism>
<dbReference type="KEGG" id="ppd:Ppro_1119"/>
<name>A1AN23_PELPD</name>